<organism evidence="6">
    <name type="scientific">uncultured Aquificaceae bacterium</name>
    <dbReference type="NCBI Taxonomy" id="374108"/>
    <lineage>
        <taxon>Bacteria</taxon>
        <taxon>Pseudomonadati</taxon>
        <taxon>Aquificota</taxon>
        <taxon>Aquificia</taxon>
        <taxon>Aquificales</taxon>
        <taxon>Aquificaceae</taxon>
        <taxon>environmental samples</taxon>
    </lineage>
</organism>
<dbReference type="PRINTS" id="PR00691">
    <property type="entry name" value="ADHESINB"/>
</dbReference>
<feature type="signal peptide" evidence="5">
    <location>
        <begin position="1"/>
        <end position="20"/>
    </location>
</feature>
<dbReference type="PANTHER" id="PTHR42953:SF2">
    <property type="entry name" value="ADHESION PROTEIN"/>
    <property type="match status" value="1"/>
</dbReference>
<dbReference type="EMBL" id="LC145115">
    <property type="protein sequence ID" value="BAU79772.1"/>
    <property type="molecule type" value="Genomic_DNA"/>
</dbReference>
<dbReference type="GO" id="GO:0030001">
    <property type="term" value="P:metal ion transport"/>
    <property type="evidence" value="ECO:0007669"/>
    <property type="project" value="InterPro"/>
</dbReference>
<evidence type="ECO:0000256" key="5">
    <source>
        <dbReference type="SAM" id="SignalP"/>
    </source>
</evidence>
<dbReference type="InterPro" id="IPR050492">
    <property type="entry name" value="Bact_metal-bind_prot9"/>
</dbReference>
<dbReference type="PANTHER" id="PTHR42953">
    <property type="entry name" value="HIGH-AFFINITY ZINC UPTAKE SYSTEM PROTEIN ZNUA-RELATED"/>
    <property type="match status" value="1"/>
</dbReference>
<protein>
    <submittedName>
        <fullName evidence="6">Putative adhesion protein</fullName>
    </submittedName>
</protein>
<dbReference type="GO" id="GO:0007155">
    <property type="term" value="P:cell adhesion"/>
    <property type="evidence" value="ECO:0007669"/>
    <property type="project" value="InterPro"/>
</dbReference>
<keyword evidence="2 4" id="KW-0813">Transport</keyword>
<dbReference type="Pfam" id="PF01297">
    <property type="entry name" value="ZnuA"/>
    <property type="match status" value="1"/>
</dbReference>
<accession>A0A146JB09</accession>
<dbReference type="AlphaFoldDB" id="A0A146JB09"/>
<name>A0A146JB09_9AQUI</name>
<reference evidence="6" key="1">
    <citation type="journal article" date="2016" name="Microbes Environ.">
        <title>In Situ Gene Expression Responsible for Sulfide Oxidation and CO2 Fixation of an Uncultured Large Sausage-Shaped Aquificae Bacterium in a Sulfidic Hot Spring.</title>
        <authorList>
            <person name="Tamazawa S."/>
            <person name="Yamamoto K."/>
            <person name="Takasaki K."/>
            <person name="Mitani Y."/>
            <person name="Hanada S."/>
            <person name="Kamagata Y."/>
            <person name="Tamaki H."/>
        </authorList>
    </citation>
    <scope>NUCLEOTIDE SEQUENCE</scope>
</reference>
<evidence type="ECO:0000256" key="4">
    <source>
        <dbReference type="RuleBase" id="RU003512"/>
    </source>
</evidence>
<dbReference type="InterPro" id="IPR006128">
    <property type="entry name" value="Lipoprotein_PsaA-like"/>
</dbReference>
<dbReference type="InterPro" id="IPR006129">
    <property type="entry name" value="AdhesinB"/>
</dbReference>
<evidence type="ECO:0000256" key="3">
    <source>
        <dbReference type="ARBA" id="ARBA00022729"/>
    </source>
</evidence>
<feature type="chain" id="PRO_5007526487" evidence="5">
    <location>
        <begin position="21"/>
        <end position="297"/>
    </location>
</feature>
<evidence type="ECO:0000256" key="2">
    <source>
        <dbReference type="ARBA" id="ARBA00022448"/>
    </source>
</evidence>
<dbReference type="Gene3D" id="3.40.50.1980">
    <property type="entry name" value="Nitrogenase molybdenum iron protein domain"/>
    <property type="match status" value="2"/>
</dbReference>
<comment type="similarity">
    <text evidence="1 4">Belongs to the bacterial solute-binding protein 9 family.</text>
</comment>
<evidence type="ECO:0000313" key="6">
    <source>
        <dbReference type="EMBL" id="BAU79772.1"/>
    </source>
</evidence>
<dbReference type="GO" id="GO:0046872">
    <property type="term" value="F:metal ion binding"/>
    <property type="evidence" value="ECO:0007669"/>
    <property type="project" value="InterPro"/>
</dbReference>
<dbReference type="PRINTS" id="PR00690">
    <property type="entry name" value="ADHESNFAMILY"/>
</dbReference>
<evidence type="ECO:0000256" key="1">
    <source>
        <dbReference type="ARBA" id="ARBA00011028"/>
    </source>
</evidence>
<keyword evidence="3 5" id="KW-0732">Signal</keyword>
<dbReference type="SUPFAM" id="SSF53807">
    <property type="entry name" value="Helical backbone' metal receptor"/>
    <property type="match status" value="1"/>
</dbReference>
<sequence>MKRIIFFVFTFLMLINSAKAQLKIVTTYPYIADITKQIVKDKAKVDFLASGNLDPHFVVPKPSLSVKLRDADLLIINGASLEVGWLPPLLNQANNGKIQPSSSGFLDLSQFVKLIEKPENVSRSFGDVHPEGNPHFHLDPYNILIISDVITAKLCKLDTQNCQTYESNNKTFKQNFNEKLKQWNERLAKVKGMKVVEYHKLYDYFLIRYQIVPVGTIEPLPGIPPTAKHLENLIQTIKTEKVNLILQDVYHPVKPAQFLSEKSSVKYVIIPHDVGSVSEAKDIFSLFDEIVKRITND</sequence>
<proteinExistence type="inferred from homology"/>
<dbReference type="InterPro" id="IPR006127">
    <property type="entry name" value="ZnuA-like"/>
</dbReference>